<dbReference type="InterPro" id="IPR013249">
    <property type="entry name" value="RNA_pol_sigma70_r4_t2"/>
</dbReference>
<dbReference type="SUPFAM" id="SSF88659">
    <property type="entry name" value="Sigma3 and sigma4 domains of RNA polymerase sigma factors"/>
    <property type="match status" value="1"/>
</dbReference>
<dbReference type="InterPro" id="IPR007627">
    <property type="entry name" value="RNA_pol_sigma70_r2"/>
</dbReference>
<reference evidence="7 10" key="2">
    <citation type="journal article" date="2020" name="Microbiome">
        <title>Single-cell genomics of uncultured bacteria reveals dietary fiber responders in the mouse gut microbiota.</title>
        <authorList>
            <person name="Chijiiwa R."/>
            <person name="Hosokawa M."/>
            <person name="Kogawa M."/>
            <person name="Nishikawa Y."/>
            <person name="Ide K."/>
            <person name="Sakanashi C."/>
            <person name="Takahashi K."/>
            <person name="Takeyama H."/>
        </authorList>
    </citation>
    <scope>NUCLEOTIDE SEQUENCE [LARGE SCALE GENOMIC DNA]</scope>
    <source>
        <strain evidence="7">IMSAGC_001</strain>
    </source>
</reference>
<comment type="similarity">
    <text evidence="1">Belongs to the sigma-70 factor family. ECF subfamily.</text>
</comment>
<evidence type="ECO:0000259" key="5">
    <source>
        <dbReference type="Pfam" id="PF04542"/>
    </source>
</evidence>
<evidence type="ECO:0000256" key="2">
    <source>
        <dbReference type="ARBA" id="ARBA00023015"/>
    </source>
</evidence>
<evidence type="ECO:0000256" key="1">
    <source>
        <dbReference type="ARBA" id="ARBA00010641"/>
    </source>
</evidence>
<proteinExistence type="inferred from homology"/>
<gene>
    <name evidence="7" type="primary">sigL_2</name>
    <name evidence="8" type="ORF">D7Y07_06410</name>
    <name evidence="7" type="ORF">IMSAGC001_01157</name>
</gene>
<dbReference type="SUPFAM" id="SSF88946">
    <property type="entry name" value="Sigma2 domain of RNA polymerase sigma factors"/>
    <property type="match status" value="1"/>
</dbReference>
<evidence type="ECO:0000313" key="7">
    <source>
        <dbReference type="EMBL" id="GFH85753.1"/>
    </source>
</evidence>
<evidence type="ECO:0000259" key="6">
    <source>
        <dbReference type="Pfam" id="PF08281"/>
    </source>
</evidence>
<dbReference type="Gene3D" id="1.10.10.10">
    <property type="entry name" value="Winged helix-like DNA-binding domain superfamily/Winged helix DNA-binding domain"/>
    <property type="match status" value="1"/>
</dbReference>
<reference evidence="8 9" key="1">
    <citation type="submission" date="2018-09" db="EMBL/GenBank/DDBJ databases">
        <title>Murine metabolic-syndrome-specific gut microbial biobank.</title>
        <authorList>
            <person name="Liu C."/>
        </authorList>
    </citation>
    <scope>NUCLEOTIDE SEQUENCE [LARGE SCALE GENOMIC DNA]</scope>
    <source>
        <strain evidence="8 9">0.1X-D8-26</strain>
    </source>
</reference>
<dbReference type="GO" id="GO:0003677">
    <property type="term" value="F:DNA binding"/>
    <property type="evidence" value="ECO:0007669"/>
    <property type="project" value="InterPro"/>
</dbReference>
<dbReference type="NCBIfam" id="TIGR02937">
    <property type="entry name" value="sigma70-ECF"/>
    <property type="match status" value="1"/>
</dbReference>
<dbReference type="InterPro" id="IPR013324">
    <property type="entry name" value="RNA_pol_sigma_r3/r4-like"/>
</dbReference>
<evidence type="ECO:0000313" key="10">
    <source>
        <dbReference type="Proteomes" id="UP000491181"/>
    </source>
</evidence>
<sequence>METNEIQCIKELRNGSYQAFTRIYEAYADRLYSFVLKQLKNRSLAQDIVQDTFLRLWDNREQLNCFGNLQAFIFTIAKHQVIDHFRRQVNELQFEDFTDYCENQATDVSPEDILLYDEFLQQLKNSKRALSQRECDIYELSREKHMPIKQIAEQLELSEQTVKNYLTSALKVLRSEMLKYNIIFLFFL</sequence>
<keyword evidence="2" id="KW-0805">Transcription regulation</keyword>
<dbReference type="Pfam" id="PF08281">
    <property type="entry name" value="Sigma70_r4_2"/>
    <property type="match status" value="1"/>
</dbReference>
<keyword evidence="4" id="KW-0804">Transcription</keyword>
<evidence type="ECO:0000313" key="9">
    <source>
        <dbReference type="Proteomes" id="UP000267159"/>
    </source>
</evidence>
<feature type="domain" description="RNA polymerase sigma factor 70 region 4 type 2" evidence="6">
    <location>
        <begin position="127"/>
        <end position="171"/>
    </location>
</feature>
<dbReference type="InterPro" id="IPR014284">
    <property type="entry name" value="RNA_pol_sigma-70_dom"/>
</dbReference>
<dbReference type="Proteomes" id="UP000491181">
    <property type="component" value="Unassembled WGS sequence"/>
</dbReference>
<protein>
    <submittedName>
        <fullName evidence="7">ECF RNA polymerase sigma factor SigL</fullName>
    </submittedName>
    <submittedName>
        <fullName evidence="8">Sigma-70 family RNA polymerase sigma factor</fullName>
    </submittedName>
</protein>
<name>A0A3L7Z2F7_9BACE</name>
<dbReference type="Pfam" id="PF04542">
    <property type="entry name" value="Sigma70_r2"/>
    <property type="match status" value="1"/>
</dbReference>
<dbReference type="RefSeq" id="WP_121765692.1">
    <property type="nucleotide sequence ID" value="NZ_BLLS01000019.1"/>
</dbReference>
<evidence type="ECO:0000256" key="3">
    <source>
        <dbReference type="ARBA" id="ARBA00023082"/>
    </source>
</evidence>
<dbReference type="GO" id="GO:0006352">
    <property type="term" value="P:DNA-templated transcription initiation"/>
    <property type="evidence" value="ECO:0007669"/>
    <property type="project" value="InterPro"/>
</dbReference>
<dbReference type="EMBL" id="RAZM01000013">
    <property type="protein sequence ID" value="RLT80860.1"/>
    <property type="molecule type" value="Genomic_DNA"/>
</dbReference>
<dbReference type="InterPro" id="IPR036388">
    <property type="entry name" value="WH-like_DNA-bd_sf"/>
</dbReference>
<dbReference type="EMBL" id="BLLS01000019">
    <property type="protein sequence ID" value="GFH85753.1"/>
    <property type="molecule type" value="Genomic_DNA"/>
</dbReference>
<dbReference type="Proteomes" id="UP000267159">
    <property type="component" value="Unassembled WGS sequence"/>
</dbReference>
<organism evidence="8 9">
    <name type="scientific">Bacteroides acidifaciens</name>
    <dbReference type="NCBI Taxonomy" id="85831"/>
    <lineage>
        <taxon>Bacteria</taxon>
        <taxon>Pseudomonadati</taxon>
        <taxon>Bacteroidota</taxon>
        <taxon>Bacteroidia</taxon>
        <taxon>Bacteroidales</taxon>
        <taxon>Bacteroidaceae</taxon>
        <taxon>Bacteroides</taxon>
    </lineage>
</organism>
<comment type="caution">
    <text evidence="8">The sequence shown here is derived from an EMBL/GenBank/DDBJ whole genome shotgun (WGS) entry which is preliminary data.</text>
</comment>
<dbReference type="InterPro" id="IPR013325">
    <property type="entry name" value="RNA_pol_sigma_r2"/>
</dbReference>
<evidence type="ECO:0000256" key="4">
    <source>
        <dbReference type="ARBA" id="ARBA00023163"/>
    </source>
</evidence>
<dbReference type="GO" id="GO:0016987">
    <property type="term" value="F:sigma factor activity"/>
    <property type="evidence" value="ECO:0007669"/>
    <property type="project" value="UniProtKB-KW"/>
</dbReference>
<feature type="domain" description="RNA polymerase sigma-70 region 2" evidence="5">
    <location>
        <begin position="23"/>
        <end position="88"/>
    </location>
</feature>
<dbReference type="Gene3D" id="1.10.1740.10">
    <property type="match status" value="1"/>
</dbReference>
<dbReference type="AlphaFoldDB" id="A0A3L7Z2F7"/>
<accession>A0A3L7Z2F7</accession>
<dbReference type="InterPro" id="IPR039425">
    <property type="entry name" value="RNA_pol_sigma-70-like"/>
</dbReference>
<keyword evidence="3" id="KW-0731">Sigma factor</keyword>
<evidence type="ECO:0000313" key="8">
    <source>
        <dbReference type="EMBL" id="RLT80860.1"/>
    </source>
</evidence>
<dbReference type="PANTHER" id="PTHR43133">
    <property type="entry name" value="RNA POLYMERASE ECF-TYPE SIGMA FACTO"/>
    <property type="match status" value="1"/>
</dbReference>
<dbReference type="PANTHER" id="PTHR43133:SF46">
    <property type="entry name" value="RNA POLYMERASE SIGMA-70 FACTOR ECF SUBFAMILY"/>
    <property type="match status" value="1"/>
</dbReference>